<proteinExistence type="inferred from homology"/>
<dbReference type="InterPro" id="IPR052168">
    <property type="entry name" value="Cytochrome_b561_oxidase"/>
</dbReference>
<dbReference type="EMBL" id="PDOA01000001">
    <property type="protein sequence ID" value="PWC30575.1"/>
    <property type="molecule type" value="Genomic_DNA"/>
</dbReference>
<protein>
    <submittedName>
        <fullName evidence="15">Cytochrome B</fullName>
    </submittedName>
</protein>
<evidence type="ECO:0000256" key="1">
    <source>
        <dbReference type="ARBA" id="ARBA00001970"/>
    </source>
</evidence>
<feature type="transmembrane region" description="Helical" evidence="13">
    <location>
        <begin position="9"/>
        <end position="30"/>
    </location>
</feature>
<dbReference type="InterPro" id="IPR016174">
    <property type="entry name" value="Di-haem_cyt_TM"/>
</dbReference>
<dbReference type="GO" id="GO:0005886">
    <property type="term" value="C:plasma membrane"/>
    <property type="evidence" value="ECO:0007669"/>
    <property type="project" value="UniProtKB-SubCell"/>
</dbReference>
<sequence>MPYTRTARLLHWATALAVLAIAVLGLWIAWAPPQEEALKLRLYNIHESLGISVLLLTLLRLVWRRRHPPPPIRPPPPALLHRAAFATHAALYALLLAMPVVGFLATNAWGFPLRWFGLVPLPSPLGRHEALAPLLTALHGWMALALGLLVALHAAAALWHHWGRGDDTLRRMLPGLPPPGGTRPAARG</sequence>
<dbReference type="GO" id="GO:0022904">
    <property type="term" value="P:respiratory electron transport chain"/>
    <property type="evidence" value="ECO:0007669"/>
    <property type="project" value="InterPro"/>
</dbReference>
<comment type="similarity">
    <text evidence="12">Belongs to the cytochrome b561 family.</text>
</comment>
<evidence type="ECO:0000256" key="13">
    <source>
        <dbReference type="SAM" id="Phobius"/>
    </source>
</evidence>
<evidence type="ECO:0000259" key="14">
    <source>
        <dbReference type="Pfam" id="PF01292"/>
    </source>
</evidence>
<dbReference type="PANTHER" id="PTHR30529">
    <property type="entry name" value="CYTOCHROME B561"/>
    <property type="match status" value="1"/>
</dbReference>
<keyword evidence="6 13" id="KW-0812">Transmembrane</keyword>
<keyword evidence="3" id="KW-0813">Transport</keyword>
<keyword evidence="5" id="KW-0349">Heme</keyword>
<keyword evidence="11 13" id="KW-0472">Membrane</keyword>
<organism evidence="15 16">
    <name type="scientific">Teichococcus aestuarii</name>
    <dbReference type="NCBI Taxonomy" id="568898"/>
    <lineage>
        <taxon>Bacteria</taxon>
        <taxon>Pseudomonadati</taxon>
        <taxon>Pseudomonadota</taxon>
        <taxon>Alphaproteobacteria</taxon>
        <taxon>Acetobacterales</taxon>
        <taxon>Roseomonadaceae</taxon>
        <taxon>Roseomonas</taxon>
    </lineage>
</organism>
<dbReference type="InterPro" id="IPR011577">
    <property type="entry name" value="Cyt_b561_bac/Ni-Hgenase"/>
</dbReference>
<evidence type="ECO:0000256" key="5">
    <source>
        <dbReference type="ARBA" id="ARBA00022617"/>
    </source>
</evidence>
<dbReference type="Gene3D" id="1.20.950.20">
    <property type="entry name" value="Transmembrane di-heme cytochromes, Chain C"/>
    <property type="match status" value="1"/>
</dbReference>
<evidence type="ECO:0000256" key="4">
    <source>
        <dbReference type="ARBA" id="ARBA00022475"/>
    </source>
</evidence>
<evidence type="ECO:0000256" key="11">
    <source>
        <dbReference type="ARBA" id="ARBA00023136"/>
    </source>
</evidence>
<keyword evidence="8" id="KW-0249">Electron transport</keyword>
<comment type="caution">
    <text evidence="15">The sequence shown here is derived from an EMBL/GenBank/DDBJ whole genome shotgun (WGS) entry which is preliminary data.</text>
</comment>
<evidence type="ECO:0000256" key="12">
    <source>
        <dbReference type="ARBA" id="ARBA00037975"/>
    </source>
</evidence>
<dbReference type="RefSeq" id="WP_109515147.1">
    <property type="nucleotide sequence ID" value="NZ_PDOA01000001.1"/>
</dbReference>
<comment type="subcellular location">
    <subcellularLocation>
        <location evidence="2">Cell membrane</location>
        <topology evidence="2">Multi-pass membrane protein</topology>
    </subcellularLocation>
</comment>
<evidence type="ECO:0000256" key="3">
    <source>
        <dbReference type="ARBA" id="ARBA00022448"/>
    </source>
</evidence>
<evidence type="ECO:0000256" key="9">
    <source>
        <dbReference type="ARBA" id="ARBA00022989"/>
    </source>
</evidence>
<keyword evidence="9 13" id="KW-1133">Transmembrane helix</keyword>
<accession>A0A2U1V9S2</accession>
<dbReference type="Proteomes" id="UP000245048">
    <property type="component" value="Unassembled WGS sequence"/>
</dbReference>
<name>A0A2U1V9S2_9PROT</name>
<evidence type="ECO:0000256" key="7">
    <source>
        <dbReference type="ARBA" id="ARBA00022723"/>
    </source>
</evidence>
<dbReference type="OrthoDB" id="1247465at2"/>
<dbReference type="Pfam" id="PF01292">
    <property type="entry name" value="Ni_hydr_CYTB"/>
    <property type="match status" value="1"/>
</dbReference>
<gene>
    <name evidence="15" type="ORF">CR165_01330</name>
</gene>
<dbReference type="GO" id="GO:0046872">
    <property type="term" value="F:metal ion binding"/>
    <property type="evidence" value="ECO:0007669"/>
    <property type="project" value="UniProtKB-KW"/>
</dbReference>
<feature type="transmembrane region" description="Helical" evidence="13">
    <location>
        <begin position="141"/>
        <end position="162"/>
    </location>
</feature>
<evidence type="ECO:0000313" key="16">
    <source>
        <dbReference type="Proteomes" id="UP000245048"/>
    </source>
</evidence>
<keyword evidence="16" id="KW-1185">Reference proteome</keyword>
<dbReference type="PANTHER" id="PTHR30529:SF1">
    <property type="entry name" value="CYTOCHROME B561 HOMOLOG 2"/>
    <property type="match status" value="1"/>
</dbReference>
<dbReference type="GO" id="GO:0009055">
    <property type="term" value="F:electron transfer activity"/>
    <property type="evidence" value="ECO:0007669"/>
    <property type="project" value="InterPro"/>
</dbReference>
<comment type="cofactor">
    <cofactor evidence="1">
        <name>heme b</name>
        <dbReference type="ChEBI" id="CHEBI:60344"/>
    </cofactor>
</comment>
<evidence type="ECO:0000313" key="15">
    <source>
        <dbReference type="EMBL" id="PWC30575.1"/>
    </source>
</evidence>
<feature type="transmembrane region" description="Helical" evidence="13">
    <location>
        <begin position="42"/>
        <end position="63"/>
    </location>
</feature>
<reference evidence="16" key="1">
    <citation type="submission" date="2017-10" db="EMBL/GenBank/DDBJ databases">
        <authorList>
            <person name="Toshchakov S.V."/>
            <person name="Goeva M.A."/>
        </authorList>
    </citation>
    <scope>NUCLEOTIDE SEQUENCE [LARGE SCALE GENOMIC DNA]</scope>
    <source>
        <strain evidence="16">JR1/69-1-13</strain>
    </source>
</reference>
<feature type="domain" description="Cytochrome b561 bacterial/Ni-hydrogenase" evidence="14">
    <location>
        <begin position="3"/>
        <end position="175"/>
    </location>
</feature>
<dbReference type="SUPFAM" id="SSF81342">
    <property type="entry name" value="Transmembrane di-heme cytochromes"/>
    <property type="match status" value="1"/>
</dbReference>
<evidence type="ECO:0000256" key="8">
    <source>
        <dbReference type="ARBA" id="ARBA00022982"/>
    </source>
</evidence>
<keyword evidence="7" id="KW-0479">Metal-binding</keyword>
<evidence type="ECO:0000256" key="6">
    <source>
        <dbReference type="ARBA" id="ARBA00022692"/>
    </source>
</evidence>
<keyword evidence="10" id="KW-0408">Iron</keyword>
<dbReference type="GO" id="GO:0020037">
    <property type="term" value="F:heme binding"/>
    <property type="evidence" value="ECO:0007669"/>
    <property type="project" value="TreeGrafter"/>
</dbReference>
<evidence type="ECO:0000256" key="10">
    <source>
        <dbReference type="ARBA" id="ARBA00023004"/>
    </source>
</evidence>
<keyword evidence="4" id="KW-1003">Cell membrane</keyword>
<feature type="transmembrane region" description="Helical" evidence="13">
    <location>
        <begin position="83"/>
        <end position="105"/>
    </location>
</feature>
<dbReference type="AlphaFoldDB" id="A0A2U1V9S2"/>
<evidence type="ECO:0000256" key="2">
    <source>
        <dbReference type="ARBA" id="ARBA00004651"/>
    </source>
</evidence>